<evidence type="ECO:0000259" key="11">
    <source>
        <dbReference type="Pfam" id="PF21791"/>
    </source>
</evidence>
<name>A0A2I0BES7_9ASPA</name>
<evidence type="ECO:0000313" key="12">
    <source>
        <dbReference type="EMBL" id="PKA66310.1"/>
    </source>
</evidence>
<comment type="catalytic activity">
    <reaction evidence="9">
        <text>2 monodehydro-L-ascorbate radical + NADH + H(+) = 2 L-ascorbate + NAD(+)</text>
        <dbReference type="Rhea" id="RHEA:14581"/>
        <dbReference type="ChEBI" id="CHEBI:15378"/>
        <dbReference type="ChEBI" id="CHEBI:38290"/>
        <dbReference type="ChEBI" id="CHEBI:57540"/>
        <dbReference type="ChEBI" id="CHEBI:57945"/>
        <dbReference type="ChEBI" id="CHEBI:59513"/>
        <dbReference type="EC" id="1.6.5.4"/>
    </reaction>
</comment>
<keyword evidence="5 12" id="KW-0560">Oxidoreductase</keyword>
<dbReference type="Proteomes" id="UP000236161">
    <property type="component" value="Unassembled WGS sequence"/>
</dbReference>
<sequence length="508" mass="55302">MSSGSFALSSPGSTDLLPSFESVFIHSGFSSKANGVVLPIFPGTGLPFLSVSEDLQATASDAFVSKVCDSRRWEFCRVCGQDFRRAWDGGWEALHCLERGELSFYVCWNLMKPELVIYLLVFKVETLTLKAVAPYERPALTKGYVFPLDKMPARLPGFHTCVGSGGERQTAEWYKEQGIELQKLIVLYENMLYPYIVLVNFTLKDNQYTFTFLKVFYEDPIVGLDIQTKTLTTLSGKLITYGSLIISTGCSASRLPGQSGGNLPGVHYIRDIADADLLVSSLENAKKVAIIGGGYIGMEVAAAAVGWNLDTTIIFPNDHLMPRLFTPALARRYEELYTKLGVRFLKGVLTERLEAGSDGRVSTVVLKNGTIVEADMVVVGIGAKPAVSPFELVGLNSVVGGIQVDGHFRTGVPGIFAVGDIAAFPLKVHIGETIEVGNFDPKVATFWIDSDSRLKGIFLESGNSEEFGLLPRLARAQPVVDKAKLMRASSVEDALALARSSLQAETIL</sequence>
<evidence type="ECO:0000256" key="3">
    <source>
        <dbReference type="ARBA" id="ARBA00022630"/>
    </source>
</evidence>
<dbReference type="SUPFAM" id="SSF51905">
    <property type="entry name" value="FAD/NAD(P)-binding domain"/>
    <property type="match status" value="1"/>
</dbReference>
<dbReference type="InterPro" id="IPR048618">
    <property type="entry name" value="MDHAR3-like_C"/>
</dbReference>
<comment type="cofactor">
    <cofactor evidence="1">
        <name>FAD</name>
        <dbReference type="ChEBI" id="CHEBI:57692"/>
    </cofactor>
</comment>
<dbReference type="PRINTS" id="PR00368">
    <property type="entry name" value="FADPNR"/>
</dbReference>
<dbReference type="InterPro" id="IPR050446">
    <property type="entry name" value="FAD-oxidoreductase/Apoptosis"/>
</dbReference>
<evidence type="ECO:0000256" key="2">
    <source>
        <dbReference type="ARBA" id="ARBA00006442"/>
    </source>
</evidence>
<evidence type="ECO:0000256" key="1">
    <source>
        <dbReference type="ARBA" id="ARBA00001974"/>
    </source>
</evidence>
<evidence type="ECO:0000256" key="9">
    <source>
        <dbReference type="ARBA" id="ARBA00048948"/>
    </source>
</evidence>
<dbReference type="STRING" id="1088818.A0A2I0BES7"/>
<dbReference type="Gene3D" id="3.50.50.60">
    <property type="entry name" value="FAD/NAD(P)-binding domain"/>
    <property type="match status" value="3"/>
</dbReference>
<dbReference type="Gene3D" id="3.30.390.30">
    <property type="match status" value="1"/>
</dbReference>
<evidence type="ECO:0000313" key="13">
    <source>
        <dbReference type="Proteomes" id="UP000236161"/>
    </source>
</evidence>
<dbReference type="EC" id="1.6.5.4" evidence="8"/>
<dbReference type="OrthoDB" id="432169at2759"/>
<dbReference type="GO" id="GO:0005737">
    <property type="term" value="C:cytoplasm"/>
    <property type="evidence" value="ECO:0007669"/>
    <property type="project" value="TreeGrafter"/>
</dbReference>
<keyword evidence="7" id="KW-0676">Redox-active center</keyword>
<keyword evidence="4" id="KW-0274">FAD</keyword>
<accession>A0A2I0BES7</accession>
<dbReference type="InterPro" id="IPR023753">
    <property type="entry name" value="FAD/NAD-binding_dom"/>
</dbReference>
<evidence type="ECO:0000256" key="6">
    <source>
        <dbReference type="ARBA" id="ARBA00023027"/>
    </source>
</evidence>
<dbReference type="Pfam" id="PF07992">
    <property type="entry name" value="Pyr_redox_2"/>
    <property type="match status" value="1"/>
</dbReference>
<dbReference type="InterPro" id="IPR016156">
    <property type="entry name" value="FAD/NAD-linked_Rdtase_dimer_sf"/>
</dbReference>
<dbReference type="AlphaFoldDB" id="A0A2I0BES7"/>
<gene>
    <name evidence="12" type="ORF">AXF42_Ash007007</name>
</gene>
<dbReference type="EMBL" id="KZ451886">
    <property type="protein sequence ID" value="PKA66310.1"/>
    <property type="molecule type" value="Genomic_DNA"/>
</dbReference>
<reference evidence="12 13" key="1">
    <citation type="journal article" date="2017" name="Nature">
        <title>The Apostasia genome and the evolution of orchids.</title>
        <authorList>
            <person name="Zhang G.Q."/>
            <person name="Liu K.W."/>
            <person name="Li Z."/>
            <person name="Lohaus R."/>
            <person name="Hsiao Y.Y."/>
            <person name="Niu S.C."/>
            <person name="Wang J.Y."/>
            <person name="Lin Y.C."/>
            <person name="Xu Q."/>
            <person name="Chen L.J."/>
            <person name="Yoshida K."/>
            <person name="Fujiwara S."/>
            <person name="Wang Z.W."/>
            <person name="Zhang Y.Q."/>
            <person name="Mitsuda N."/>
            <person name="Wang M."/>
            <person name="Liu G.H."/>
            <person name="Pecoraro L."/>
            <person name="Huang H.X."/>
            <person name="Xiao X.J."/>
            <person name="Lin M."/>
            <person name="Wu X.Y."/>
            <person name="Wu W.L."/>
            <person name="Chen Y.Y."/>
            <person name="Chang S.B."/>
            <person name="Sakamoto S."/>
            <person name="Ohme-Takagi M."/>
            <person name="Yagi M."/>
            <person name="Zeng S.J."/>
            <person name="Shen C.Y."/>
            <person name="Yeh C.M."/>
            <person name="Luo Y.B."/>
            <person name="Tsai W.C."/>
            <person name="Van de Peer Y."/>
            <person name="Liu Z.J."/>
        </authorList>
    </citation>
    <scope>NUCLEOTIDE SEQUENCE [LARGE SCALE GENOMIC DNA]</scope>
    <source>
        <strain evidence="13">cv. Shenzhen</strain>
        <tissue evidence="12">Stem</tissue>
    </source>
</reference>
<protein>
    <recommendedName>
        <fullName evidence="8">monodehydroascorbate reductase (NADH)</fullName>
        <ecNumber evidence="8">1.6.5.4</ecNumber>
    </recommendedName>
</protein>
<comment type="similarity">
    <text evidence="2">Belongs to the FAD-dependent oxidoreductase family.</text>
</comment>
<dbReference type="GO" id="GO:0016656">
    <property type="term" value="F:monodehydroascorbate reductase (NADH) activity"/>
    <property type="evidence" value="ECO:0007669"/>
    <property type="project" value="UniProtKB-EC"/>
</dbReference>
<dbReference type="Pfam" id="PF21791">
    <property type="entry name" value="MDHAR3-like_C"/>
    <property type="match status" value="1"/>
</dbReference>
<evidence type="ECO:0000256" key="7">
    <source>
        <dbReference type="ARBA" id="ARBA00023284"/>
    </source>
</evidence>
<feature type="domain" description="Monodehydroascorbate reductase 3-like C-terminal" evidence="11">
    <location>
        <begin position="431"/>
        <end position="490"/>
    </location>
</feature>
<dbReference type="PANTHER" id="PTHR43557:SF6">
    <property type="entry name" value="MONODEHYDROASCORBATE REDUCTASE, CHLOROPLASTIC_MITOCHONDRIAL"/>
    <property type="match status" value="1"/>
</dbReference>
<evidence type="ECO:0000256" key="4">
    <source>
        <dbReference type="ARBA" id="ARBA00022827"/>
    </source>
</evidence>
<keyword evidence="13" id="KW-1185">Reference proteome</keyword>
<dbReference type="PANTHER" id="PTHR43557">
    <property type="entry name" value="APOPTOSIS-INDUCING FACTOR 1"/>
    <property type="match status" value="1"/>
</dbReference>
<evidence type="ECO:0000256" key="5">
    <source>
        <dbReference type="ARBA" id="ARBA00023002"/>
    </source>
</evidence>
<keyword evidence="6" id="KW-0520">NAD</keyword>
<dbReference type="PRINTS" id="PR00469">
    <property type="entry name" value="PNDRDTASEII"/>
</dbReference>
<dbReference type="InterPro" id="IPR036188">
    <property type="entry name" value="FAD/NAD-bd_sf"/>
</dbReference>
<evidence type="ECO:0000259" key="10">
    <source>
        <dbReference type="Pfam" id="PF07992"/>
    </source>
</evidence>
<proteinExistence type="inferred from homology"/>
<evidence type="ECO:0000256" key="8">
    <source>
        <dbReference type="ARBA" id="ARBA00038920"/>
    </source>
</evidence>
<keyword evidence="3" id="KW-0285">Flavoprotein</keyword>
<organism evidence="12 13">
    <name type="scientific">Apostasia shenzhenica</name>
    <dbReference type="NCBI Taxonomy" id="1088818"/>
    <lineage>
        <taxon>Eukaryota</taxon>
        <taxon>Viridiplantae</taxon>
        <taxon>Streptophyta</taxon>
        <taxon>Embryophyta</taxon>
        <taxon>Tracheophyta</taxon>
        <taxon>Spermatophyta</taxon>
        <taxon>Magnoliopsida</taxon>
        <taxon>Liliopsida</taxon>
        <taxon>Asparagales</taxon>
        <taxon>Orchidaceae</taxon>
        <taxon>Apostasioideae</taxon>
        <taxon>Apostasia</taxon>
    </lineage>
</organism>
<feature type="domain" description="FAD/NAD(P)-binding" evidence="10">
    <location>
        <begin position="207"/>
        <end position="427"/>
    </location>
</feature>